<keyword evidence="1" id="KW-1133">Transmembrane helix</keyword>
<reference evidence="2" key="1">
    <citation type="submission" date="2016-09" db="EMBL/GenBank/DDBJ databases">
        <authorList>
            <person name="Hebert L."/>
            <person name="Moumen B."/>
        </authorList>
    </citation>
    <scope>NUCLEOTIDE SEQUENCE [LARGE SCALE GENOMIC DNA]</scope>
    <source>
        <strain evidence="2">OVI</strain>
    </source>
</reference>
<sequence>MGTKENATKVVAGNYPYSSVARGEHLVSHRSPPRALKWLAPAALLFAAGGFYFTCRWNNERAKDGPCINCKRQQEIIEEVYFNKQTVQKGNRL</sequence>
<evidence type="ECO:0000256" key="1">
    <source>
        <dbReference type="SAM" id="Phobius"/>
    </source>
</evidence>
<evidence type="ECO:0000313" key="2">
    <source>
        <dbReference type="EMBL" id="SCU70076.1"/>
    </source>
</evidence>
<organism evidence="2 3">
    <name type="scientific">Trypanosoma equiperdum</name>
    <dbReference type="NCBI Taxonomy" id="5694"/>
    <lineage>
        <taxon>Eukaryota</taxon>
        <taxon>Discoba</taxon>
        <taxon>Euglenozoa</taxon>
        <taxon>Kinetoplastea</taxon>
        <taxon>Metakinetoplastina</taxon>
        <taxon>Trypanosomatida</taxon>
        <taxon>Trypanosomatidae</taxon>
        <taxon>Trypanosoma</taxon>
    </lineage>
</organism>
<dbReference type="VEuPathDB" id="TriTrypDB:TEOVI_000164500"/>
<gene>
    <name evidence="2" type="ORF">TEOVI_000164500</name>
</gene>
<keyword evidence="1" id="KW-0472">Membrane</keyword>
<keyword evidence="3" id="KW-1185">Reference proteome</keyword>
<feature type="transmembrane region" description="Helical" evidence="1">
    <location>
        <begin position="35"/>
        <end position="53"/>
    </location>
</feature>
<proteinExistence type="predicted"/>
<protein>
    <submittedName>
        <fullName evidence="2">Uncharacterized protein</fullName>
    </submittedName>
</protein>
<keyword evidence="1" id="KW-0812">Transmembrane</keyword>
<accession>A0A1G4ICW1</accession>
<name>A0A1G4ICW1_TRYEQ</name>
<dbReference type="EMBL" id="CZPT02001358">
    <property type="protein sequence ID" value="SCU70076.1"/>
    <property type="molecule type" value="Genomic_DNA"/>
</dbReference>
<dbReference type="RefSeq" id="XP_067080950.1">
    <property type="nucleotide sequence ID" value="XM_067224849.1"/>
</dbReference>
<dbReference type="Proteomes" id="UP000195570">
    <property type="component" value="Unassembled WGS sequence"/>
</dbReference>
<comment type="caution">
    <text evidence="2">The sequence shown here is derived from an EMBL/GenBank/DDBJ whole genome shotgun (WGS) entry which is preliminary data.</text>
</comment>
<dbReference type="GeneID" id="92375585"/>
<dbReference type="AlphaFoldDB" id="A0A1G4ICW1"/>
<evidence type="ECO:0000313" key="3">
    <source>
        <dbReference type="Proteomes" id="UP000195570"/>
    </source>
</evidence>